<protein>
    <recommendedName>
        <fullName evidence="4">Kelch motif family protein</fullName>
    </recommendedName>
</protein>
<keyword evidence="3" id="KW-1185">Reference proteome</keyword>
<accession>X6N7X1</accession>
<sequence>MKTVVNVLDKFYLQKHYLKQWFKKQQVRSGKQLMVTFNTNDQIFCCNINYAYYVTVCGTNNNLLIKNIDVIIILFQCHLNREIIKLHFLRNKNYPLHLSKLNVCYINTNFSFVEVGYQQRACYSYHILKNEYKFICEYPNHVQLYGHCVLKLVDNNNQITLLSFGGWDKRTRHTLIMKYVSIWNNNNISDVSNKANEFNNYNQWIPFINNHNHPIIIGRNNDDYRGMRAVISGISNNLLFITYFENNISVFDLNTFQFIKYDNLPIKAFYHCFISISENIQRQEMMKTNKQNCQMMLFCLKTGLLIEYDEDNNIFQFHQIPISKNIISFNRYAYVCINDIILFFGGWIWNNKKWIFSKSVHKYSIQENKWMTFKKTLPNPLFYCVAILNEEDNYIYIIGGRSDKDTSVSTHMKTKVRIWDHSLLVMIYLFIYFDKTQINYIINNKYSQKMK</sequence>
<keyword evidence="1" id="KW-1133">Transmembrane helix</keyword>
<evidence type="ECO:0000313" key="2">
    <source>
        <dbReference type="EMBL" id="ETO22161.1"/>
    </source>
</evidence>
<gene>
    <name evidence="2" type="ORF">RFI_15040</name>
</gene>
<evidence type="ECO:0000313" key="3">
    <source>
        <dbReference type="Proteomes" id="UP000023152"/>
    </source>
</evidence>
<dbReference type="InterPro" id="IPR011043">
    <property type="entry name" value="Gal_Oxase/kelch_b-propeller"/>
</dbReference>
<evidence type="ECO:0000256" key="1">
    <source>
        <dbReference type="SAM" id="Phobius"/>
    </source>
</evidence>
<dbReference type="Gene3D" id="2.120.10.80">
    <property type="entry name" value="Kelch-type beta propeller"/>
    <property type="match status" value="1"/>
</dbReference>
<keyword evidence="1" id="KW-0472">Membrane</keyword>
<dbReference type="AlphaFoldDB" id="X6N7X1"/>
<dbReference type="EMBL" id="ASPP01010982">
    <property type="protein sequence ID" value="ETO22161.1"/>
    <property type="molecule type" value="Genomic_DNA"/>
</dbReference>
<reference evidence="2 3" key="1">
    <citation type="journal article" date="2013" name="Curr. Biol.">
        <title>The Genome of the Foraminiferan Reticulomyxa filosa.</title>
        <authorList>
            <person name="Glockner G."/>
            <person name="Hulsmann N."/>
            <person name="Schleicher M."/>
            <person name="Noegel A.A."/>
            <person name="Eichinger L."/>
            <person name="Gallinger C."/>
            <person name="Pawlowski J."/>
            <person name="Sierra R."/>
            <person name="Euteneuer U."/>
            <person name="Pillet L."/>
            <person name="Moustafa A."/>
            <person name="Platzer M."/>
            <person name="Groth M."/>
            <person name="Szafranski K."/>
            <person name="Schliwa M."/>
        </authorList>
    </citation>
    <scope>NUCLEOTIDE SEQUENCE [LARGE SCALE GENOMIC DNA]</scope>
</reference>
<organism evidence="2 3">
    <name type="scientific">Reticulomyxa filosa</name>
    <dbReference type="NCBI Taxonomy" id="46433"/>
    <lineage>
        <taxon>Eukaryota</taxon>
        <taxon>Sar</taxon>
        <taxon>Rhizaria</taxon>
        <taxon>Retaria</taxon>
        <taxon>Foraminifera</taxon>
        <taxon>Monothalamids</taxon>
        <taxon>Reticulomyxidae</taxon>
        <taxon>Reticulomyxa</taxon>
    </lineage>
</organism>
<evidence type="ECO:0008006" key="4">
    <source>
        <dbReference type="Google" id="ProtNLM"/>
    </source>
</evidence>
<proteinExistence type="predicted"/>
<feature type="transmembrane region" description="Helical" evidence="1">
    <location>
        <begin position="422"/>
        <end position="442"/>
    </location>
</feature>
<comment type="caution">
    <text evidence="2">The sequence shown here is derived from an EMBL/GenBank/DDBJ whole genome shotgun (WGS) entry which is preliminary data.</text>
</comment>
<keyword evidence="1" id="KW-0812">Transmembrane</keyword>
<dbReference type="Proteomes" id="UP000023152">
    <property type="component" value="Unassembled WGS sequence"/>
</dbReference>
<dbReference type="InterPro" id="IPR015915">
    <property type="entry name" value="Kelch-typ_b-propeller"/>
</dbReference>
<dbReference type="SUPFAM" id="SSF50965">
    <property type="entry name" value="Galactose oxidase, central domain"/>
    <property type="match status" value="1"/>
</dbReference>
<name>X6N7X1_RETFI</name>
<feature type="transmembrane region" description="Helical" evidence="1">
    <location>
        <begin position="332"/>
        <end position="349"/>
    </location>
</feature>